<accession>A0A8K0PE96</accession>
<feature type="compositionally biased region" description="Acidic residues" evidence="1">
    <location>
        <begin position="248"/>
        <end position="259"/>
    </location>
</feature>
<dbReference type="EMBL" id="JAESVG020000008">
    <property type="protein sequence ID" value="KAG8625352.1"/>
    <property type="molecule type" value="Genomic_DNA"/>
</dbReference>
<dbReference type="InterPro" id="IPR008984">
    <property type="entry name" value="SMAD_FHA_dom_sf"/>
</dbReference>
<dbReference type="SUPFAM" id="SSF49879">
    <property type="entry name" value="SMAD/FHA domain"/>
    <property type="match status" value="1"/>
</dbReference>
<keyword evidence="4" id="KW-1185">Reference proteome</keyword>
<protein>
    <recommendedName>
        <fullName evidence="2">FHA domain-containing protein</fullName>
    </recommendedName>
</protein>
<reference evidence="3" key="1">
    <citation type="submission" date="2021-07" db="EMBL/GenBank/DDBJ databases">
        <title>Elsinoe batatas strain:CRI-CJ2 Genome sequencing and assembly.</title>
        <authorList>
            <person name="Huang L."/>
        </authorList>
    </citation>
    <scope>NUCLEOTIDE SEQUENCE</scope>
    <source>
        <strain evidence="3">CRI-CJ2</strain>
    </source>
</reference>
<dbReference type="OrthoDB" id="4096268at2759"/>
<gene>
    <name evidence="3" type="ORF">KVT40_007103</name>
</gene>
<dbReference type="AlphaFoldDB" id="A0A8K0PE96"/>
<dbReference type="SMART" id="SM00240">
    <property type="entry name" value="FHA"/>
    <property type="match status" value="1"/>
</dbReference>
<dbReference type="Pfam" id="PF00498">
    <property type="entry name" value="FHA"/>
    <property type="match status" value="1"/>
</dbReference>
<dbReference type="Proteomes" id="UP000809789">
    <property type="component" value="Unassembled WGS sequence"/>
</dbReference>
<dbReference type="Gene3D" id="2.60.200.20">
    <property type="match status" value="1"/>
</dbReference>
<evidence type="ECO:0000313" key="3">
    <source>
        <dbReference type="EMBL" id="KAG8625352.1"/>
    </source>
</evidence>
<feature type="compositionally biased region" description="Basic and acidic residues" evidence="1">
    <location>
        <begin position="543"/>
        <end position="558"/>
    </location>
</feature>
<feature type="compositionally biased region" description="Basic residues" evidence="1">
    <location>
        <begin position="532"/>
        <end position="541"/>
    </location>
</feature>
<dbReference type="InterPro" id="IPR000253">
    <property type="entry name" value="FHA_dom"/>
</dbReference>
<feature type="compositionally biased region" description="Basic and acidic residues" evidence="1">
    <location>
        <begin position="521"/>
        <end position="531"/>
    </location>
</feature>
<feature type="region of interest" description="Disordered" evidence="1">
    <location>
        <begin position="248"/>
        <end position="285"/>
    </location>
</feature>
<feature type="domain" description="FHA" evidence="2">
    <location>
        <begin position="31"/>
        <end position="92"/>
    </location>
</feature>
<name>A0A8K0PE96_9PEZI</name>
<organism evidence="3 4">
    <name type="scientific">Elsinoe batatas</name>
    <dbReference type="NCBI Taxonomy" id="2601811"/>
    <lineage>
        <taxon>Eukaryota</taxon>
        <taxon>Fungi</taxon>
        <taxon>Dikarya</taxon>
        <taxon>Ascomycota</taxon>
        <taxon>Pezizomycotina</taxon>
        <taxon>Dothideomycetes</taxon>
        <taxon>Dothideomycetidae</taxon>
        <taxon>Myriangiales</taxon>
        <taxon>Elsinoaceae</taxon>
        <taxon>Elsinoe</taxon>
    </lineage>
</organism>
<evidence type="ECO:0000313" key="4">
    <source>
        <dbReference type="Proteomes" id="UP000809789"/>
    </source>
</evidence>
<sequence length="603" mass="65921">MQIKLKITAPDPALMGEAPERAFVLEGGDRIHIGRSSLNPAKNLTPAEDNAIFGCKVMSRDHAFLEAPTGLPGPLMITDTSKYGTFVNNIRIGKAITSLLKPGDRIKFGDAVSTSSSEINHRPLECIIDFADTDIPESPILTPRVFGNNHFSAEFDSESAYSEDYGSVNEEEMEAADSSSPPDTIEKGHVNAVSETPPVDMGATVENTQAGDLQSPTRADIQSSIFGQVDHVNSYPTQETDDLVDEYDDFAGNESDDGWLDGSEPDMSQLSFPPPPKMARKTRWDMPPDRDYSGAPTSIGSAVWAIQTDVNGMPQRVKIGHSTDSQDMLEQHASSRVAMKHQLDRIMGSMDVTEDTTPREDLGLDCMPAFKIPSAVSKMTAAQAGEREDAAAALQDFRQESRRIRKLVDSVTHNDTPKSPLSKRISIDNLIHSGPAPSVFSAHPMESEEHLESNGQSGELPSHETEAEMEATNEAAAIRFNDTQDTDMFVTAPLRDATEPMFHVPDSTEVSHLVDVGEESEPVRPRRSDHQRNKKKRKLMNKKQADKANENRVSRHTETYTSPTKTFRSMLGTALKGSAYFAAGSIATIGFLASPMAERLAGF</sequence>
<comment type="caution">
    <text evidence="3">The sequence shown here is derived from an EMBL/GenBank/DDBJ whole genome shotgun (WGS) entry which is preliminary data.</text>
</comment>
<evidence type="ECO:0000259" key="2">
    <source>
        <dbReference type="PROSITE" id="PS50006"/>
    </source>
</evidence>
<evidence type="ECO:0000256" key="1">
    <source>
        <dbReference type="SAM" id="MobiDB-lite"/>
    </source>
</evidence>
<dbReference type="PROSITE" id="PS50006">
    <property type="entry name" value="FHA_DOMAIN"/>
    <property type="match status" value="1"/>
</dbReference>
<feature type="region of interest" description="Disordered" evidence="1">
    <location>
        <begin position="507"/>
        <end position="561"/>
    </location>
</feature>
<feature type="region of interest" description="Disordered" evidence="1">
    <location>
        <begin position="436"/>
        <end position="470"/>
    </location>
</feature>
<proteinExistence type="predicted"/>